<dbReference type="Gene3D" id="3.40.50.880">
    <property type="match status" value="1"/>
</dbReference>
<dbReference type="EMBL" id="FTOB01000001">
    <property type="protein sequence ID" value="SIS37577.1"/>
    <property type="molecule type" value="Genomic_DNA"/>
</dbReference>
<feature type="domain" description="Fibronectin type-III" evidence="1">
    <location>
        <begin position="246"/>
        <end position="331"/>
    </location>
</feature>
<dbReference type="InterPro" id="IPR029010">
    <property type="entry name" value="ThuA-like"/>
</dbReference>
<evidence type="ECO:0000313" key="3">
    <source>
        <dbReference type="Proteomes" id="UP000185728"/>
    </source>
</evidence>
<feature type="domain" description="Fibronectin type-III" evidence="1">
    <location>
        <begin position="341"/>
        <end position="426"/>
    </location>
</feature>
<dbReference type="Pfam" id="PF06283">
    <property type="entry name" value="ThuA"/>
    <property type="match status" value="1"/>
</dbReference>
<dbReference type="Pfam" id="PF00041">
    <property type="entry name" value="fn3"/>
    <property type="match status" value="7"/>
</dbReference>
<proteinExistence type="predicted"/>
<protein>
    <submittedName>
        <fullName evidence="2">Type 1 glutamine amidotransferase (GATase1)</fullName>
    </submittedName>
</protein>
<dbReference type="Gene3D" id="2.60.40.10">
    <property type="entry name" value="Immunoglobulins"/>
    <property type="match status" value="7"/>
</dbReference>
<name>A0ABY1KHZ5_9FLAO</name>
<feature type="domain" description="Fibronectin type-III" evidence="1">
    <location>
        <begin position="536"/>
        <end position="621"/>
    </location>
</feature>
<sequence>MKERPLVGLLSALFVCIYFFFVACEKDKSDDTVTVATDVEAPHPPKNLEPVQITDSSVTVAWQASKDNVKVVQYVVYQDSVEVSRDSVTTYHAKNLKASTEYIFAVRAADAAGNSSKFSEKIKVLTEAAVQEDTLVKNDTLNDYSSVLMAPILSVDSVSSNMVRLKWLLDINASAVKEYRVFQDTVQIASIDRKSYQVTQLNAGDTYNFSVAAIDLIGKASKPSNVVEVELPLEELPQKDTISPSVPVGLGAAEVRKNGLKLYWQAATDNVGVTSYSVYRDTTLLGKVGDTLLLLDNLEEGTEYNFRVSALDAAENESRRSEPLMVKTLEDVKTDSVVLRAPKDVRLAELGATTASFTWSETNDSIAISGYSVYLDAALVAKTPEPEYMAKELSPNTAYTISVVATDDLGNASEKSDLLSFTTLKERAVFKDTIAPTVPENVSVEALTSSSLKLNWAASTDSIGVVNYRIFQDGKPITLVVGTHYSITGLDADTEYVYSISALDAAENESPASLPISVRTEKEEVEEEKDTTAPTVPGSLIADEISQATINLSWDEASDSVGVSGYRLYMNGAFFVTVTQTRYRVEDLRPGTEYAFSVSAFDAAENESEQSGLLKVTTEAEVYVDDVPPSAPGDLRAEDITEGSVALSWRTATDNIGVTEYIVYQDGQKIKTATATGASINGLAPGSLYAFTVSALDAAQNESRQSETIRVTTLPIPETTDRVLVFTKTSVFRHGSIDKGVATLKALGDVNDFEVDQTENADDFTLNNLSRYKTVVFLNTTGDVLNEVQQKAFENYIRSGGSFMGVHAATDTEYDWPWYGKLVGAYFNGHPSIQEATLNVIDHNHGSTSHLPSNWVRTEEWYNFKDINTDITPLIQLDESTYKGGTNGAYHPFSWYHVYDGGRAFYTAGGHSNASYDEPEFKQHLLGGLIYCLGR</sequence>
<dbReference type="InterPro" id="IPR029062">
    <property type="entry name" value="Class_I_gatase-like"/>
</dbReference>
<keyword evidence="2" id="KW-0315">Glutamine amidotransferase</keyword>
<feature type="domain" description="Fibronectin type-III" evidence="1">
    <location>
        <begin position="44"/>
        <end position="129"/>
    </location>
</feature>
<evidence type="ECO:0000313" key="2">
    <source>
        <dbReference type="EMBL" id="SIS37577.1"/>
    </source>
</evidence>
<dbReference type="PANTHER" id="PTHR46957:SF3">
    <property type="entry name" value="CYTOKINE RECEPTOR"/>
    <property type="match status" value="1"/>
</dbReference>
<dbReference type="InterPro" id="IPR013783">
    <property type="entry name" value="Ig-like_fold"/>
</dbReference>
<dbReference type="Proteomes" id="UP000185728">
    <property type="component" value="Unassembled WGS sequence"/>
</dbReference>
<dbReference type="InterPro" id="IPR036116">
    <property type="entry name" value="FN3_sf"/>
</dbReference>
<gene>
    <name evidence="2" type="ORF">SAMN05421766_101144</name>
</gene>
<organism evidence="2 3">
    <name type="scientific">Zobellia uliginosa</name>
    <dbReference type="NCBI Taxonomy" id="143224"/>
    <lineage>
        <taxon>Bacteria</taxon>
        <taxon>Pseudomonadati</taxon>
        <taxon>Bacteroidota</taxon>
        <taxon>Flavobacteriia</taxon>
        <taxon>Flavobacteriales</taxon>
        <taxon>Flavobacteriaceae</taxon>
        <taxon>Zobellia</taxon>
    </lineage>
</organism>
<comment type="caution">
    <text evidence="2">The sequence shown here is derived from an EMBL/GenBank/DDBJ whole genome shotgun (WGS) entry which is preliminary data.</text>
</comment>
<dbReference type="RefSeq" id="WP_083690315.1">
    <property type="nucleotide sequence ID" value="NZ_FTOB01000001.1"/>
</dbReference>
<dbReference type="InterPro" id="IPR003961">
    <property type="entry name" value="FN3_dom"/>
</dbReference>
<dbReference type="PANTHER" id="PTHR46957">
    <property type="entry name" value="CYTOKINE RECEPTOR"/>
    <property type="match status" value="1"/>
</dbReference>
<evidence type="ECO:0000259" key="1">
    <source>
        <dbReference type="PROSITE" id="PS50853"/>
    </source>
</evidence>
<keyword evidence="3" id="KW-1185">Reference proteome</keyword>
<dbReference type="PROSITE" id="PS50853">
    <property type="entry name" value="FN3"/>
    <property type="match status" value="7"/>
</dbReference>
<accession>A0ABY1KHZ5</accession>
<dbReference type="SUPFAM" id="SSF52317">
    <property type="entry name" value="Class I glutamine amidotransferase-like"/>
    <property type="match status" value="1"/>
</dbReference>
<feature type="domain" description="Fibronectin type-III" evidence="1">
    <location>
        <begin position="150"/>
        <end position="234"/>
    </location>
</feature>
<dbReference type="SUPFAM" id="SSF49265">
    <property type="entry name" value="Fibronectin type III"/>
    <property type="match status" value="4"/>
</dbReference>
<dbReference type="CDD" id="cd00063">
    <property type="entry name" value="FN3"/>
    <property type="match status" value="7"/>
</dbReference>
<dbReference type="PROSITE" id="PS51257">
    <property type="entry name" value="PROKAR_LIPOPROTEIN"/>
    <property type="match status" value="1"/>
</dbReference>
<feature type="domain" description="Fibronectin type-III" evidence="1">
    <location>
        <begin position="438"/>
        <end position="523"/>
    </location>
</feature>
<reference evidence="2 3" key="1">
    <citation type="submission" date="2017-01" db="EMBL/GenBank/DDBJ databases">
        <authorList>
            <person name="Varghese N."/>
            <person name="Submissions S."/>
        </authorList>
    </citation>
    <scope>NUCLEOTIDE SEQUENCE [LARGE SCALE GENOMIC DNA]</scope>
    <source>
        <strain evidence="2 3">DSM 2061</strain>
    </source>
</reference>
<feature type="domain" description="Fibronectin type-III" evidence="1">
    <location>
        <begin position="631"/>
        <end position="716"/>
    </location>
</feature>
<dbReference type="InterPro" id="IPR050713">
    <property type="entry name" value="RTP_Phos/Ushers"/>
</dbReference>
<dbReference type="SMART" id="SM00060">
    <property type="entry name" value="FN3"/>
    <property type="match status" value="7"/>
</dbReference>